<dbReference type="OrthoDB" id="40725at2759"/>
<sequence>MLSSTLLVLIPAYGIALQHAPAASRAAVASRTSTLVMARKPWETANVPRGKVSTNFLENVVTMQDQRVAGCSHINLAPGKCKLPLDEAKALMQRWKEEIGNDITKFAERARSDSHCATAATGGDLGFVVRKNLCQQFDDILFGEEPGKVYGPIVTTAGLHLVYLKSCREPTSRAEAGLGLPFSIGAPPEKK</sequence>
<evidence type="ECO:0000313" key="7">
    <source>
        <dbReference type="EMBL" id="KOO26106.1"/>
    </source>
</evidence>
<evidence type="ECO:0000256" key="1">
    <source>
        <dbReference type="ARBA" id="ARBA00000971"/>
    </source>
</evidence>
<evidence type="ECO:0000256" key="2">
    <source>
        <dbReference type="ARBA" id="ARBA00023110"/>
    </source>
</evidence>
<dbReference type="SUPFAM" id="SSF54534">
    <property type="entry name" value="FKBP-like"/>
    <property type="match status" value="1"/>
</dbReference>
<dbReference type="EC" id="5.2.1.8" evidence="5"/>
<dbReference type="PROSITE" id="PS50198">
    <property type="entry name" value="PPIC_PPIASE_2"/>
    <property type="match status" value="1"/>
</dbReference>
<feature type="chain" id="PRO_5006517425" description="Peptidyl-prolyl cis-trans isomerase" evidence="5">
    <location>
        <begin position="17"/>
        <end position="191"/>
    </location>
</feature>
<evidence type="ECO:0000256" key="5">
    <source>
        <dbReference type="RuleBase" id="RU363014"/>
    </source>
</evidence>
<dbReference type="PANTHER" id="PTHR10657:SF4">
    <property type="entry name" value="PEPTIDYL-PROLYL CIS-TRANS ISOMERASE-RELATED"/>
    <property type="match status" value="1"/>
</dbReference>
<organism evidence="7 8">
    <name type="scientific">Chrysochromulina tobinii</name>
    <dbReference type="NCBI Taxonomy" id="1460289"/>
    <lineage>
        <taxon>Eukaryota</taxon>
        <taxon>Haptista</taxon>
        <taxon>Haptophyta</taxon>
        <taxon>Prymnesiophyceae</taxon>
        <taxon>Prymnesiales</taxon>
        <taxon>Chrysochromulinaceae</taxon>
        <taxon>Chrysochromulina</taxon>
    </lineage>
</organism>
<name>A0A0M0JHN3_9EUKA</name>
<accession>A0A0M0JHN3</accession>
<evidence type="ECO:0000256" key="4">
    <source>
        <dbReference type="PROSITE-ProRule" id="PRU00278"/>
    </source>
</evidence>
<evidence type="ECO:0000259" key="6">
    <source>
        <dbReference type="PROSITE" id="PS50198"/>
    </source>
</evidence>
<feature type="domain" description="PpiC" evidence="6">
    <location>
        <begin position="66"/>
        <end position="166"/>
    </location>
</feature>
<comment type="caution">
    <text evidence="7">The sequence shown here is derived from an EMBL/GenBank/DDBJ whole genome shotgun (WGS) entry which is preliminary data.</text>
</comment>
<evidence type="ECO:0000256" key="3">
    <source>
        <dbReference type="ARBA" id="ARBA00023235"/>
    </source>
</evidence>
<feature type="signal peptide" evidence="5">
    <location>
        <begin position="1"/>
        <end position="16"/>
    </location>
</feature>
<dbReference type="EMBL" id="JWZX01002891">
    <property type="protein sequence ID" value="KOO26106.1"/>
    <property type="molecule type" value="Genomic_DNA"/>
</dbReference>
<dbReference type="Pfam" id="PF00639">
    <property type="entry name" value="Rotamase"/>
    <property type="match status" value="1"/>
</dbReference>
<dbReference type="InterPro" id="IPR051370">
    <property type="entry name" value="PPIase_Pin1"/>
</dbReference>
<reference evidence="8" key="1">
    <citation type="journal article" date="2015" name="PLoS Genet.">
        <title>Genome Sequence and Transcriptome Analyses of Chrysochromulina tobin: Metabolic Tools for Enhanced Algal Fitness in the Prominent Order Prymnesiales (Haptophyceae).</title>
        <authorList>
            <person name="Hovde B.T."/>
            <person name="Deodato C.R."/>
            <person name="Hunsperger H.M."/>
            <person name="Ryken S.A."/>
            <person name="Yost W."/>
            <person name="Jha R.K."/>
            <person name="Patterson J."/>
            <person name="Monnat R.J. Jr."/>
            <person name="Barlow S.B."/>
            <person name="Starkenburg S.R."/>
            <person name="Cattolico R.A."/>
        </authorList>
    </citation>
    <scope>NUCLEOTIDE SEQUENCE</scope>
    <source>
        <strain evidence="8">CCMP291</strain>
    </source>
</reference>
<keyword evidence="3 4" id="KW-0413">Isomerase</keyword>
<dbReference type="PANTHER" id="PTHR10657">
    <property type="entry name" value="PEPTIDYL-PROLYL CIS-TRANS ISOMERASE"/>
    <property type="match status" value="1"/>
</dbReference>
<dbReference type="GO" id="GO:0003755">
    <property type="term" value="F:peptidyl-prolyl cis-trans isomerase activity"/>
    <property type="evidence" value="ECO:0007669"/>
    <property type="project" value="UniProtKB-UniRule"/>
</dbReference>
<dbReference type="Proteomes" id="UP000037460">
    <property type="component" value="Unassembled WGS sequence"/>
</dbReference>
<comment type="catalytic activity">
    <reaction evidence="1 5">
        <text>[protein]-peptidylproline (omega=180) = [protein]-peptidylproline (omega=0)</text>
        <dbReference type="Rhea" id="RHEA:16237"/>
        <dbReference type="Rhea" id="RHEA-COMP:10747"/>
        <dbReference type="Rhea" id="RHEA-COMP:10748"/>
        <dbReference type="ChEBI" id="CHEBI:83833"/>
        <dbReference type="ChEBI" id="CHEBI:83834"/>
        <dbReference type="EC" id="5.2.1.8"/>
    </reaction>
</comment>
<keyword evidence="5" id="KW-0732">Signal</keyword>
<dbReference type="InterPro" id="IPR000297">
    <property type="entry name" value="PPIase_PpiC"/>
</dbReference>
<gene>
    <name evidence="7" type="ORF">Ctob_012444</name>
</gene>
<keyword evidence="8" id="KW-1185">Reference proteome</keyword>
<dbReference type="InterPro" id="IPR046357">
    <property type="entry name" value="PPIase_dom_sf"/>
</dbReference>
<proteinExistence type="predicted"/>
<keyword evidence="2 4" id="KW-0697">Rotamase</keyword>
<evidence type="ECO:0000313" key="8">
    <source>
        <dbReference type="Proteomes" id="UP000037460"/>
    </source>
</evidence>
<dbReference type="Gene3D" id="3.10.50.40">
    <property type="match status" value="1"/>
</dbReference>
<protein>
    <recommendedName>
        <fullName evidence="5">Peptidyl-prolyl cis-trans isomerase</fullName>
        <ecNumber evidence="5">5.2.1.8</ecNumber>
    </recommendedName>
</protein>
<dbReference type="AlphaFoldDB" id="A0A0M0JHN3"/>